<gene>
    <name evidence="2" type="ORF">mMyoMyo1_008875</name>
</gene>
<protein>
    <submittedName>
        <fullName evidence="2">Uncharacterized protein</fullName>
    </submittedName>
</protein>
<organism evidence="2 3">
    <name type="scientific">Myotis myotis</name>
    <name type="common">Greater mouse-eared bat</name>
    <name type="synonym">Vespertilio myotis</name>
    <dbReference type="NCBI Taxonomy" id="51298"/>
    <lineage>
        <taxon>Eukaryota</taxon>
        <taxon>Metazoa</taxon>
        <taxon>Chordata</taxon>
        <taxon>Craniata</taxon>
        <taxon>Vertebrata</taxon>
        <taxon>Euteleostomi</taxon>
        <taxon>Mammalia</taxon>
        <taxon>Eutheria</taxon>
        <taxon>Laurasiatheria</taxon>
        <taxon>Chiroptera</taxon>
        <taxon>Yangochiroptera</taxon>
        <taxon>Vespertilionidae</taxon>
        <taxon>Myotis</taxon>
    </lineage>
</organism>
<dbReference type="Proteomes" id="UP000527355">
    <property type="component" value="Unassembled WGS sequence"/>
</dbReference>
<keyword evidence="3" id="KW-1185">Reference proteome</keyword>
<evidence type="ECO:0000313" key="3">
    <source>
        <dbReference type="Proteomes" id="UP000527355"/>
    </source>
</evidence>
<evidence type="ECO:0000313" key="2">
    <source>
        <dbReference type="EMBL" id="KAF6308097.1"/>
    </source>
</evidence>
<evidence type="ECO:0000256" key="1">
    <source>
        <dbReference type="SAM" id="MobiDB-lite"/>
    </source>
</evidence>
<dbReference type="AlphaFoldDB" id="A0A7J7U583"/>
<reference evidence="2 3" key="1">
    <citation type="journal article" date="2020" name="Nature">
        <title>Six reference-quality genomes reveal evolution of bat adaptations.</title>
        <authorList>
            <person name="Jebb D."/>
            <person name="Huang Z."/>
            <person name="Pippel M."/>
            <person name="Hughes G.M."/>
            <person name="Lavrichenko K."/>
            <person name="Devanna P."/>
            <person name="Winkler S."/>
            <person name="Jermiin L.S."/>
            <person name="Skirmuntt E.C."/>
            <person name="Katzourakis A."/>
            <person name="Burkitt-Gray L."/>
            <person name="Ray D.A."/>
            <person name="Sullivan K.A.M."/>
            <person name="Roscito J.G."/>
            <person name="Kirilenko B.M."/>
            <person name="Davalos L.M."/>
            <person name="Corthals A.P."/>
            <person name="Power M.L."/>
            <person name="Jones G."/>
            <person name="Ransome R.D."/>
            <person name="Dechmann D.K.N."/>
            <person name="Locatelli A.G."/>
            <person name="Puechmaille S.J."/>
            <person name="Fedrigo O."/>
            <person name="Jarvis E.D."/>
            <person name="Hiller M."/>
            <person name="Vernes S.C."/>
            <person name="Myers E.W."/>
            <person name="Teeling E.C."/>
        </authorList>
    </citation>
    <scope>NUCLEOTIDE SEQUENCE [LARGE SCALE GENOMIC DNA]</scope>
    <source>
        <strain evidence="2">MMyoMyo1</strain>
        <tissue evidence="2">Flight muscle</tissue>
    </source>
</reference>
<accession>A0A7J7U583</accession>
<name>A0A7J7U583_MYOMY</name>
<comment type="caution">
    <text evidence="2">The sequence shown here is derived from an EMBL/GenBank/DDBJ whole genome shotgun (WGS) entry which is preliminary data.</text>
</comment>
<proteinExistence type="predicted"/>
<feature type="region of interest" description="Disordered" evidence="1">
    <location>
        <begin position="1"/>
        <end position="25"/>
    </location>
</feature>
<dbReference type="EMBL" id="JABWUV010000014">
    <property type="protein sequence ID" value="KAF6308097.1"/>
    <property type="molecule type" value="Genomic_DNA"/>
</dbReference>
<feature type="region of interest" description="Disordered" evidence="1">
    <location>
        <begin position="41"/>
        <end position="61"/>
    </location>
</feature>
<sequence length="185" mass="19320">MRVAPGNPGHLGGLQPRGALAAAPPRGALEASLDIWCSETHRAHSGEPPHPPARGLGEPGSRCCDGIDRAWEGGSPAVSKGTRWSWPRLRGSCKIPWTASSTGGPRRPGGGRVWKWLRAQPALASDSGSATCWLRGLSKLLFIHPLGSGWTSEGPWGAAWVAVCAKTSTGWTCTSAMTEGSPAPE</sequence>
<feature type="compositionally biased region" description="Low complexity" evidence="1">
    <location>
        <begin position="13"/>
        <end position="25"/>
    </location>
</feature>